<comment type="caution">
    <text evidence="2">The sequence shown here is derived from an EMBL/GenBank/DDBJ whole genome shotgun (WGS) entry which is preliminary data.</text>
</comment>
<proteinExistence type="predicted"/>
<gene>
    <name evidence="2" type="ORF">Tco_1030168</name>
</gene>
<evidence type="ECO:0000256" key="1">
    <source>
        <dbReference type="SAM" id="MobiDB-lite"/>
    </source>
</evidence>
<name>A0ABQ5G7Q3_9ASTR</name>
<feature type="compositionally biased region" description="Basic and acidic residues" evidence="1">
    <location>
        <begin position="88"/>
        <end position="99"/>
    </location>
</feature>
<reference evidence="2" key="1">
    <citation type="journal article" date="2022" name="Int. J. Mol. Sci.">
        <title>Draft Genome of Tanacetum Coccineum: Genomic Comparison of Closely Related Tanacetum-Family Plants.</title>
        <authorList>
            <person name="Yamashiro T."/>
            <person name="Shiraishi A."/>
            <person name="Nakayama K."/>
            <person name="Satake H."/>
        </authorList>
    </citation>
    <scope>NUCLEOTIDE SEQUENCE</scope>
</reference>
<dbReference type="Proteomes" id="UP001151760">
    <property type="component" value="Unassembled WGS sequence"/>
</dbReference>
<sequence>MNRCLPLSKLEERMDFGNADYLSSKSLSKLIDSQIVDKCKTGLGYNDVPPPYTGNFMPPKLDLSFSSLEEFVNEPIVSEPTVKKPVVETSEAKASEVKPKVVRKNNGTPLIED</sequence>
<protein>
    <submittedName>
        <fullName evidence="2">Uncharacterized protein</fullName>
    </submittedName>
</protein>
<dbReference type="EMBL" id="BQNB010018119">
    <property type="protein sequence ID" value="GJT70882.1"/>
    <property type="molecule type" value="Genomic_DNA"/>
</dbReference>
<feature type="region of interest" description="Disordered" evidence="1">
    <location>
        <begin position="88"/>
        <end position="113"/>
    </location>
</feature>
<reference evidence="2" key="2">
    <citation type="submission" date="2022-01" db="EMBL/GenBank/DDBJ databases">
        <authorList>
            <person name="Yamashiro T."/>
            <person name="Shiraishi A."/>
            <person name="Satake H."/>
            <person name="Nakayama K."/>
        </authorList>
    </citation>
    <scope>NUCLEOTIDE SEQUENCE</scope>
</reference>
<keyword evidence="3" id="KW-1185">Reference proteome</keyword>
<evidence type="ECO:0000313" key="3">
    <source>
        <dbReference type="Proteomes" id="UP001151760"/>
    </source>
</evidence>
<accession>A0ABQ5G7Q3</accession>
<evidence type="ECO:0000313" key="2">
    <source>
        <dbReference type="EMBL" id="GJT70882.1"/>
    </source>
</evidence>
<organism evidence="2 3">
    <name type="scientific">Tanacetum coccineum</name>
    <dbReference type="NCBI Taxonomy" id="301880"/>
    <lineage>
        <taxon>Eukaryota</taxon>
        <taxon>Viridiplantae</taxon>
        <taxon>Streptophyta</taxon>
        <taxon>Embryophyta</taxon>
        <taxon>Tracheophyta</taxon>
        <taxon>Spermatophyta</taxon>
        <taxon>Magnoliopsida</taxon>
        <taxon>eudicotyledons</taxon>
        <taxon>Gunneridae</taxon>
        <taxon>Pentapetalae</taxon>
        <taxon>asterids</taxon>
        <taxon>campanulids</taxon>
        <taxon>Asterales</taxon>
        <taxon>Asteraceae</taxon>
        <taxon>Asteroideae</taxon>
        <taxon>Anthemideae</taxon>
        <taxon>Anthemidinae</taxon>
        <taxon>Tanacetum</taxon>
    </lineage>
</organism>